<name>A0A9N7Z7D4_PLEPL</name>
<feature type="region of interest" description="Disordered" evidence="1">
    <location>
        <begin position="79"/>
        <end position="101"/>
    </location>
</feature>
<dbReference type="Proteomes" id="UP001153269">
    <property type="component" value="Unassembled WGS sequence"/>
</dbReference>
<feature type="compositionally biased region" description="Polar residues" evidence="1">
    <location>
        <begin position="1"/>
        <end position="37"/>
    </location>
</feature>
<evidence type="ECO:0000313" key="3">
    <source>
        <dbReference type="Proteomes" id="UP001153269"/>
    </source>
</evidence>
<feature type="region of interest" description="Disordered" evidence="1">
    <location>
        <begin position="1"/>
        <end position="63"/>
    </location>
</feature>
<evidence type="ECO:0000256" key="1">
    <source>
        <dbReference type="SAM" id="MobiDB-lite"/>
    </source>
</evidence>
<proteinExistence type="predicted"/>
<feature type="region of interest" description="Disordered" evidence="1">
    <location>
        <begin position="130"/>
        <end position="186"/>
    </location>
</feature>
<reference evidence="2" key="1">
    <citation type="submission" date="2020-03" db="EMBL/GenBank/DDBJ databases">
        <authorList>
            <person name="Weist P."/>
        </authorList>
    </citation>
    <scope>NUCLEOTIDE SEQUENCE</scope>
</reference>
<feature type="compositionally biased region" description="Polar residues" evidence="1">
    <location>
        <begin position="86"/>
        <end position="96"/>
    </location>
</feature>
<keyword evidence="3" id="KW-1185">Reference proteome</keyword>
<gene>
    <name evidence="2" type="ORF">PLEPLA_LOCUS40287</name>
</gene>
<evidence type="ECO:0000313" key="2">
    <source>
        <dbReference type="EMBL" id="CAB1452537.1"/>
    </source>
</evidence>
<dbReference type="AlphaFoldDB" id="A0A9N7Z7D4"/>
<comment type="caution">
    <text evidence="2">The sequence shown here is derived from an EMBL/GenBank/DDBJ whole genome shotgun (WGS) entry which is preliminary data.</text>
</comment>
<accession>A0A9N7Z7D4</accession>
<dbReference type="EMBL" id="CADEAL010004132">
    <property type="protein sequence ID" value="CAB1452537.1"/>
    <property type="molecule type" value="Genomic_DNA"/>
</dbReference>
<protein>
    <submittedName>
        <fullName evidence="2">Uncharacterized protein</fullName>
    </submittedName>
</protein>
<organism evidence="2 3">
    <name type="scientific">Pleuronectes platessa</name>
    <name type="common">European plaice</name>
    <dbReference type="NCBI Taxonomy" id="8262"/>
    <lineage>
        <taxon>Eukaryota</taxon>
        <taxon>Metazoa</taxon>
        <taxon>Chordata</taxon>
        <taxon>Craniata</taxon>
        <taxon>Vertebrata</taxon>
        <taxon>Euteleostomi</taxon>
        <taxon>Actinopterygii</taxon>
        <taxon>Neopterygii</taxon>
        <taxon>Teleostei</taxon>
        <taxon>Neoteleostei</taxon>
        <taxon>Acanthomorphata</taxon>
        <taxon>Carangaria</taxon>
        <taxon>Pleuronectiformes</taxon>
        <taxon>Pleuronectoidei</taxon>
        <taxon>Pleuronectidae</taxon>
        <taxon>Pleuronectes</taxon>
    </lineage>
</organism>
<sequence>MVASLPSSASHGVKTVSSPVSRSSEQQPTSQINQKQRGSPRVSGSEETRGTEFTGDGVRLMGNEESDCSFLSSWISSDPEAEEDYSASTDPSQSSLHHIKHSGYFAPENKCNAHWSPGRSVKCLFKRHEAAAGDQMAPSAGPPPSSSLRSSLSSCGVGLDVSQPVPGQPLQRESRQGAAHLENNPRLYSAAGEELEAETCRCARATFKMEERVTEGP</sequence>